<comment type="caution">
    <text evidence="2">The sequence shown here is derived from an EMBL/GenBank/DDBJ whole genome shotgun (WGS) entry which is preliminary data.</text>
</comment>
<evidence type="ECO:0000256" key="1">
    <source>
        <dbReference type="SAM" id="Coils"/>
    </source>
</evidence>
<sequence>MKKGFSWLVVFFAVLAVTGIAGGAYYLGTRTNAPKAASTSHSQSSLQFTSLSSSSLQQTKEPLFTGSVKKITKDLELFKISEIDKENGVPDSIVYYEAGTFVRGEFKDYTRILAIRPSEGPGPSMQFLLATKDYRTYLLDDPGSKTVNYPESDWDNPFTYLDRSKISKTVSLDTDHPKIIEVEKPFVLIRQDSILLENKKSGNKDKNGYDVYLESPITAFAKSDIVPSNQTQLTLYIGGTDWGSGEGYGDKEKKDLAIRKTYLSKTTYLHGADSTGLSYSYVLSTKSDVDAYLAKAATAEQEVIAYKKQIALYNEKKLSEYPKSPDYITFPGMRLDNSTTAIPADFYATYDSAFPGACGGGQSTFLVDLIKDSDLQAVSSSSDYPLFILKDTKHPLYELAYRVKTEQGEESFKGVNDGKSIPTFEAYVADHPLVFFKDAWGRWGVMGEYDFKLMGGCGKPVIYLYPEKETNVHLSFAAPFSLNTQIPSYHDGWFVNAKPNGTLTDLQSKYTDCSKIDETIFGSEYAGAACKSNSYPYIYWSGKSVENQYPKVGGGWMVEKENLGVFMKAKLNEMGLNEKESNDMTSYWVPKMSEKNAPYYRISFLQTQAMNKFIPMDVNPKPDSVIRVFLDFKALEVKPSVIPVPQTLQRFVRNGFTLVEWGGLIE</sequence>
<dbReference type="EMBL" id="PFLF01000043">
    <property type="protein sequence ID" value="PIY69193.1"/>
    <property type="molecule type" value="Genomic_DNA"/>
</dbReference>
<evidence type="ECO:0000313" key="3">
    <source>
        <dbReference type="Proteomes" id="UP000230108"/>
    </source>
</evidence>
<feature type="coiled-coil region" evidence="1">
    <location>
        <begin position="289"/>
        <end position="316"/>
    </location>
</feature>
<dbReference type="AlphaFoldDB" id="A0A2M7QE88"/>
<keyword evidence="1" id="KW-0175">Coiled coil</keyword>
<accession>A0A2M7QE88</accession>
<gene>
    <name evidence="2" type="ORF">COY90_01875</name>
</gene>
<name>A0A2M7QE88_9BACT</name>
<organism evidence="2 3">
    <name type="scientific">Candidatus Roizmanbacteria bacterium CG_4_10_14_0_8_um_filter_39_9</name>
    <dbReference type="NCBI Taxonomy" id="1974829"/>
    <lineage>
        <taxon>Bacteria</taxon>
        <taxon>Candidatus Roizmaniibacteriota</taxon>
    </lineage>
</organism>
<protein>
    <submittedName>
        <fullName evidence="2">Uncharacterized protein</fullName>
    </submittedName>
</protein>
<reference evidence="3" key="1">
    <citation type="submission" date="2017-09" db="EMBL/GenBank/DDBJ databases">
        <title>Depth-based differentiation of microbial function through sediment-hosted aquifers and enrichment of novel symbionts in the deep terrestrial subsurface.</title>
        <authorList>
            <person name="Probst A.J."/>
            <person name="Ladd B."/>
            <person name="Jarett J.K."/>
            <person name="Geller-Mcgrath D.E."/>
            <person name="Sieber C.M.K."/>
            <person name="Emerson J.B."/>
            <person name="Anantharaman K."/>
            <person name="Thomas B.C."/>
            <person name="Malmstrom R."/>
            <person name="Stieglmeier M."/>
            <person name="Klingl A."/>
            <person name="Woyke T."/>
            <person name="Ryan C.M."/>
            <person name="Banfield J.F."/>
        </authorList>
    </citation>
    <scope>NUCLEOTIDE SEQUENCE [LARGE SCALE GENOMIC DNA]</scope>
</reference>
<dbReference type="Proteomes" id="UP000230108">
    <property type="component" value="Unassembled WGS sequence"/>
</dbReference>
<evidence type="ECO:0000313" key="2">
    <source>
        <dbReference type="EMBL" id="PIY69193.1"/>
    </source>
</evidence>
<proteinExistence type="predicted"/>